<proteinExistence type="predicted"/>
<dbReference type="PROSITE" id="PS50977">
    <property type="entry name" value="HTH_TETR_2"/>
    <property type="match status" value="1"/>
</dbReference>
<evidence type="ECO:0000313" key="8">
    <source>
        <dbReference type="Proteomes" id="UP000216533"/>
    </source>
</evidence>
<evidence type="ECO:0000256" key="1">
    <source>
        <dbReference type="ARBA" id="ARBA00023015"/>
    </source>
</evidence>
<evidence type="ECO:0000256" key="5">
    <source>
        <dbReference type="SAM" id="MobiDB-lite"/>
    </source>
</evidence>
<dbReference type="SUPFAM" id="SSF46689">
    <property type="entry name" value="Homeodomain-like"/>
    <property type="match status" value="1"/>
</dbReference>
<dbReference type="RefSeq" id="WP_094450293.1">
    <property type="nucleotide sequence ID" value="NZ_NMVI01000013.1"/>
</dbReference>
<evidence type="ECO:0000313" key="7">
    <source>
        <dbReference type="EMBL" id="OYN88306.1"/>
    </source>
</evidence>
<dbReference type="Pfam" id="PF00440">
    <property type="entry name" value="TetR_N"/>
    <property type="match status" value="1"/>
</dbReference>
<gene>
    <name evidence="7" type="ORF">CGZ92_05060</name>
</gene>
<dbReference type="InterPro" id="IPR001647">
    <property type="entry name" value="HTH_TetR"/>
</dbReference>
<feature type="domain" description="HTH tetR-type" evidence="6">
    <location>
        <begin position="18"/>
        <end position="78"/>
    </location>
</feature>
<keyword evidence="1" id="KW-0805">Transcription regulation</keyword>
<dbReference type="GO" id="GO:0000976">
    <property type="term" value="F:transcription cis-regulatory region binding"/>
    <property type="evidence" value="ECO:0007669"/>
    <property type="project" value="TreeGrafter"/>
</dbReference>
<keyword evidence="2 4" id="KW-0238">DNA-binding</keyword>
<protein>
    <submittedName>
        <fullName evidence="7">TetR family transcriptional regulator</fullName>
    </submittedName>
</protein>
<dbReference type="PANTHER" id="PTHR30055:SF234">
    <property type="entry name" value="HTH-TYPE TRANSCRIPTIONAL REGULATOR BETI"/>
    <property type="match status" value="1"/>
</dbReference>
<reference evidence="7 8" key="1">
    <citation type="submission" date="2017-07" db="EMBL/GenBank/DDBJ databases">
        <title>Draft whole genome sequences of clinical Proprionibacteriaceae strains.</title>
        <authorList>
            <person name="Bernier A.-M."/>
            <person name="Bernard K."/>
            <person name="Domingo M.-C."/>
        </authorList>
    </citation>
    <scope>NUCLEOTIDE SEQUENCE [LARGE SCALE GENOMIC DNA]</scope>
    <source>
        <strain evidence="7 8">NML 160184</strain>
    </source>
</reference>
<keyword evidence="3" id="KW-0804">Transcription</keyword>
<dbReference type="Proteomes" id="UP000216533">
    <property type="component" value="Unassembled WGS sequence"/>
</dbReference>
<evidence type="ECO:0000259" key="6">
    <source>
        <dbReference type="PROSITE" id="PS50977"/>
    </source>
</evidence>
<comment type="caution">
    <text evidence="7">The sequence shown here is derived from an EMBL/GenBank/DDBJ whole genome shotgun (WGS) entry which is preliminary data.</text>
</comment>
<dbReference type="PANTHER" id="PTHR30055">
    <property type="entry name" value="HTH-TYPE TRANSCRIPTIONAL REGULATOR RUTR"/>
    <property type="match status" value="1"/>
</dbReference>
<organism evidence="7 8">
    <name type="scientific">Parenemella sanctibonifatiensis</name>
    <dbReference type="NCBI Taxonomy" id="2016505"/>
    <lineage>
        <taxon>Bacteria</taxon>
        <taxon>Bacillati</taxon>
        <taxon>Actinomycetota</taxon>
        <taxon>Actinomycetes</taxon>
        <taxon>Propionibacteriales</taxon>
        <taxon>Propionibacteriaceae</taxon>
        <taxon>Parenemella</taxon>
    </lineage>
</organism>
<dbReference type="EMBL" id="NMVI01000013">
    <property type="protein sequence ID" value="OYN88306.1"/>
    <property type="molecule type" value="Genomic_DNA"/>
</dbReference>
<dbReference type="GO" id="GO:0003700">
    <property type="term" value="F:DNA-binding transcription factor activity"/>
    <property type="evidence" value="ECO:0007669"/>
    <property type="project" value="TreeGrafter"/>
</dbReference>
<dbReference type="AlphaFoldDB" id="A0A255E9W6"/>
<accession>A0A255E9W6</accession>
<dbReference type="PRINTS" id="PR00455">
    <property type="entry name" value="HTHTETR"/>
</dbReference>
<evidence type="ECO:0000256" key="4">
    <source>
        <dbReference type="PROSITE-ProRule" id="PRU00335"/>
    </source>
</evidence>
<name>A0A255E9W6_9ACTN</name>
<evidence type="ECO:0000256" key="2">
    <source>
        <dbReference type="ARBA" id="ARBA00023125"/>
    </source>
</evidence>
<dbReference type="Gene3D" id="1.10.357.10">
    <property type="entry name" value="Tetracycline Repressor, domain 2"/>
    <property type="match status" value="1"/>
</dbReference>
<feature type="compositionally biased region" description="Acidic residues" evidence="5">
    <location>
        <begin position="102"/>
        <end position="114"/>
    </location>
</feature>
<feature type="DNA-binding region" description="H-T-H motif" evidence="4">
    <location>
        <begin position="41"/>
        <end position="60"/>
    </location>
</feature>
<dbReference type="InterPro" id="IPR009057">
    <property type="entry name" value="Homeodomain-like_sf"/>
</dbReference>
<feature type="region of interest" description="Disordered" evidence="5">
    <location>
        <begin position="83"/>
        <end position="115"/>
    </location>
</feature>
<evidence type="ECO:0000256" key="3">
    <source>
        <dbReference type="ARBA" id="ARBA00023163"/>
    </source>
</evidence>
<sequence length="255" mass="26837">MTDAQGSRPRLTRGEQQARTRRELVLSALGHFTQHGYHGARLDLIAADAGYSKGAVYSNFADKAELFLAVLDHNLSQVNPDMWDPVRHAGSHGIEQPVTPEPSEDERSEDDPTEAEAAQGFGLATLEFIGSVGRDPVGREAIAVRLEALVDAFGAFAERSRPAEEPLSVGDVGALMAALDQGAAALGLGGVDIAPEVLAAGLHRLMDPAGAASGGPSTASTTYDAELVRDLITQVRSVVGDDSRQARDDEDPSSD</sequence>
<dbReference type="InterPro" id="IPR050109">
    <property type="entry name" value="HTH-type_TetR-like_transc_reg"/>
</dbReference>